<dbReference type="SUPFAM" id="SSF102705">
    <property type="entry name" value="NIF3 (NGG1p interacting factor 3)-like"/>
    <property type="match status" value="1"/>
</dbReference>
<feature type="binding site" evidence="5">
    <location>
        <position position="66"/>
    </location>
    <ligand>
        <name>a divalent metal cation</name>
        <dbReference type="ChEBI" id="CHEBI:60240"/>
        <label>1</label>
    </ligand>
</feature>
<dbReference type="FunFam" id="3.40.1390.30:FF:000001">
    <property type="entry name" value="GTP cyclohydrolase 1 type 2"/>
    <property type="match status" value="1"/>
</dbReference>
<evidence type="ECO:0000256" key="1">
    <source>
        <dbReference type="ARBA" id="ARBA00006964"/>
    </source>
</evidence>
<sequence length="370" mass="40918">MNLKCHDVIKIIEELAPKVLALEGDNVGLQIGDPDKEVRRVMVALDAVPAVVYEAIEKRVDMLITHHPFFYRPARNLRYDVPQGHITQLLIKNDIALYSAHTNLDCAIGGVNDVLCDVLELKNREVLDKGYEEGLKKVVVFVPKGYLDAVRDAMSEAGAGHIGNYSHCTFACEGIGTFKPLQGSNPFIGQVGKLEKAEEYRLETIVPESRLDAVIKAMLSVHPYEEVAYDVYPEDISYKIYGLGRIGELEKEMDFSEFACYVKNKLAVTFVRAIGKRDKKVKKVAVCGGNGTSLIQKAISKGADVMVTGDVGYHQAQDALAAGFSIIDAGHYGTEKVVVPYLAGYIRKKLHHADLEVMQSEIDIEPFSIF</sequence>
<dbReference type="EMBL" id="FQVH01000001">
    <property type="protein sequence ID" value="SHE29790.1"/>
    <property type="molecule type" value="Genomic_DNA"/>
</dbReference>
<dbReference type="FunFam" id="3.30.70.120:FF:000006">
    <property type="entry name" value="GTP cyclohydrolase 1 type 2 homolog"/>
    <property type="match status" value="1"/>
</dbReference>
<dbReference type="PIRSF" id="PIRSF037489">
    <property type="entry name" value="UCP037489_NIF3_YqfO"/>
    <property type="match status" value="1"/>
</dbReference>
<dbReference type="PANTHER" id="PTHR13799:SF14">
    <property type="entry name" value="GTP CYCLOHYDROLASE 1 TYPE 2 HOMOLOG"/>
    <property type="match status" value="1"/>
</dbReference>
<evidence type="ECO:0000256" key="5">
    <source>
        <dbReference type="PIRSR" id="PIRSR602678-1"/>
    </source>
</evidence>
<dbReference type="RefSeq" id="WP_073341055.1">
    <property type="nucleotide sequence ID" value="NZ_FQVH01000001.1"/>
</dbReference>
<dbReference type="STRING" id="1121256.SAMN02746089_00008"/>
<dbReference type="InterPro" id="IPR015867">
    <property type="entry name" value="N-reg_PII/ATP_PRibTrfase_C"/>
</dbReference>
<organism evidence="6 7">
    <name type="scientific">Caldanaerobius fijiensis DSM 17918</name>
    <dbReference type="NCBI Taxonomy" id="1121256"/>
    <lineage>
        <taxon>Bacteria</taxon>
        <taxon>Bacillati</taxon>
        <taxon>Bacillota</taxon>
        <taxon>Clostridia</taxon>
        <taxon>Thermoanaerobacterales</taxon>
        <taxon>Thermoanaerobacteraceae</taxon>
        <taxon>Caldanaerobius</taxon>
    </lineage>
</organism>
<dbReference type="NCBIfam" id="TIGR00486">
    <property type="entry name" value="YbgI_SA1388"/>
    <property type="match status" value="1"/>
</dbReference>
<feature type="binding site" evidence="5">
    <location>
        <position position="335"/>
    </location>
    <ligand>
        <name>a divalent metal cation</name>
        <dbReference type="ChEBI" id="CHEBI:60240"/>
        <label>1</label>
    </ligand>
</feature>
<dbReference type="PANTHER" id="PTHR13799">
    <property type="entry name" value="NGG1 INTERACTING FACTOR 3"/>
    <property type="match status" value="1"/>
</dbReference>
<dbReference type="OrthoDB" id="9792792at2"/>
<proteinExistence type="inferred from homology"/>
<comment type="similarity">
    <text evidence="1 4">Belongs to the GTP cyclohydrolase I type 2/NIF3 family.</text>
</comment>
<feature type="binding site" evidence="5">
    <location>
        <position position="67"/>
    </location>
    <ligand>
        <name>a divalent metal cation</name>
        <dbReference type="ChEBI" id="CHEBI:60240"/>
        <label>1</label>
    </ligand>
</feature>
<accession>A0A1M4SC65</accession>
<gene>
    <name evidence="6" type="ORF">SAMN02746089_00008</name>
</gene>
<dbReference type="Gene3D" id="3.30.70.120">
    <property type="match status" value="1"/>
</dbReference>
<feature type="binding site" evidence="5">
    <location>
        <position position="105"/>
    </location>
    <ligand>
        <name>a divalent metal cation</name>
        <dbReference type="ChEBI" id="CHEBI:60240"/>
        <label>1</label>
    </ligand>
</feature>
<keyword evidence="3 4" id="KW-0479">Metal-binding</keyword>
<dbReference type="InterPro" id="IPR017221">
    <property type="entry name" value="DUF34/NIF3_bac"/>
</dbReference>
<protein>
    <recommendedName>
        <fullName evidence="2 4">GTP cyclohydrolase 1 type 2 homolog</fullName>
    </recommendedName>
</protein>
<keyword evidence="7" id="KW-1185">Reference proteome</keyword>
<dbReference type="GO" id="GO:0005737">
    <property type="term" value="C:cytoplasm"/>
    <property type="evidence" value="ECO:0007669"/>
    <property type="project" value="TreeGrafter"/>
</dbReference>
<dbReference type="InterPro" id="IPR036069">
    <property type="entry name" value="DUF34/NIF3_sf"/>
</dbReference>
<dbReference type="Proteomes" id="UP000184088">
    <property type="component" value="Unassembled WGS sequence"/>
</dbReference>
<dbReference type="Pfam" id="PF01784">
    <property type="entry name" value="DUF34_NIF3"/>
    <property type="match status" value="1"/>
</dbReference>
<dbReference type="GO" id="GO:0046872">
    <property type="term" value="F:metal ion binding"/>
    <property type="evidence" value="ECO:0007669"/>
    <property type="project" value="UniProtKB-UniRule"/>
</dbReference>
<dbReference type="Gene3D" id="3.40.1390.30">
    <property type="entry name" value="NIF3 (NGG1p interacting factor 3)-like"/>
    <property type="match status" value="2"/>
</dbReference>
<evidence type="ECO:0000313" key="7">
    <source>
        <dbReference type="Proteomes" id="UP000184088"/>
    </source>
</evidence>
<evidence type="ECO:0000256" key="2">
    <source>
        <dbReference type="ARBA" id="ARBA00022112"/>
    </source>
</evidence>
<evidence type="ECO:0000313" key="6">
    <source>
        <dbReference type="EMBL" id="SHE29790.1"/>
    </source>
</evidence>
<evidence type="ECO:0000256" key="3">
    <source>
        <dbReference type="ARBA" id="ARBA00022723"/>
    </source>
</evidence>
<dbReference type="AlphaFoldDB" id="A0A1M4SC65"/>
<evidence type="ECO:0000256" key="4">
    <source>
        <dbReference type="PIRNR" id="PIRNR037489"/>
    </source>
</evidence>
<dbReference type="InterPro" id="IPR002678">
    <property type="entry name" value="DUF34/NIF3"/>
</dbReference>
<name>A0A1M4SC65_9THEO</name>
<feature type="binding site" evidence="5">
    <location>
        <position position="331"/>
    </location>
    <ligand>
        <name>a divalent metal cation</name>
        <dbReference type="ChEBI" id="CHEBI:60240"/>
        <label>1</label>
    </ligand>
</feature>
<reference evidence="6 7" key="1">
    <citation type="submission" date="2016-11" db="EMBL/GenBank/DDBJ databases">
        <authorList>
            <person name="Jaros S."/>
            <person name="Januszkiewicz K."/>
            <person name="Wedrychowicz H."/>
        </authorList>
    </citation>
    <scope>NUCLEOTIDE SEQUENCE [LARGE SCALE GENOMIC DNA]</scope>
    <source>
        <strain evidence="6 7">DSM 17918</strain>
    </source>
</reference>